<reference evidence="3" key="1">
    <citation type="journal article" date="2006" name="PLoS Biol.">
        <title>Macronuclear genome sequence of the ciliate Tetrahymena thermophila, a model eukaryote.</title>
        <authorList>
            <person name="Eisen J.A."/>
            <person name="Coyne R.S."/>
            <person name="Wu M."/>
            <person name="Wu D."/>
            <person name="Thiagarajan M."/>
            <person name="Wortman J.R."/>
            <person name="Badger J.H."/>
            <person name="Ren Q."/>
            <person name="Amedeo P."/>
            <person name="Jones K.M."/>
            <person name="Tallon L.J."/>
            <person name="Delcher A.L."/>
            <person name="Salzberg S.L."/>
            <person name="Silva J.C."/>
            <person name="Haas B.J."/>
            <person name="Majoros W.H."/>
            <person name="Farzad M."/>
            <person name="Carlton J.M."/>
            <person name="Smith R.K. Jr."/>
            <person name="Garg J."/>
            <person name="Pearlman R.E."/>
            <person name="Karrer K.M."/>
            <person name="Sun L."/>
            <person name="Manning G."/>
            <person name="Elde N.C."/>
            <person name="Turkewitz A.P."/>
            <person name="Asai D.J."/>
            <person name="Wilkes D.E."/>
            <person name="Wang Y."/>
            <person name="Cai H."/>
            <person name="Collins K."/>
            <person name="Stewart B.A."/>
            <person name="Lee S.R."/>
            <person name="Wilamowska K."/>
            <person name="Weinberg Z."/>
            <person name="Ruzzo W.L."/>
            <person name="Wloga D."/>
            <person name="Gaertig J."/>
            <person name="Frankel J."/>
            <person name="Tsao C.-C."/>
            <person name="Gorovsky M.A."/>
            <person name="Keeling P.J."/>
            <person name="Waller R.F."/>
            <person name="Patron N.J."/>
            <person name="Cherry J.M."/>
            <person name="Stover N.A."/>
            <person name="Krieger C.J."/>
            <person name="del Toro C."/>
            <person name="Ryder H.F."/>
            <person name="Williamson S.C."/>
            <person name="Barbeau R.A."/>
            <person name="Hamilton E.P."/>
            <person name="Orias E."/>
        </authorList>
    </citation>
    <scope>NUCLEOTIDE SEQUENCE [LARGE SCALE GENOMIC DNA]</scope>
    <source>
        <strain evidence="3">SB210</strain>
    </source>
</reference>
<name>W7X5A9_TETTS</name>
<protein>
    <submittedName>
        <fullName evidence="2">Transmembrane protein, putative</fullName>
    </submittedName>
</protein>
<dbReference type="AlphaFoldDB" id="W7X5A9"/>
<keyword evidence="3" id="KW-1185">Reference proteome</keyword>
<accession>W7X5A9</accession>
<dbReference type="Proteomes" id="UP000009168">
    <property type="component" value="Unassembled WGS sequence"/>
</dbReference>
<keyword evidence="1" id="KW-0472">Membrane</keyword>
<dbReference type="KEGG" id="tet:TTHERM_001019564"/>
<evidence type="ECO:0000313" key="3">
    <source>
        <dbReference type="Proteomes" id="UP000009168"/>
    </source>
</evidence>
<gene>
    <name evidence="2" type="ORF">TTHERM_001019564</name>
</gene>
<organism evidence="2 3">
    <name type="scientific">Tetrahymena thermophila (strain SB210)</name>
    <dbReference type="NCBI Taxonomy" id="312017"/>
    <lineage>
        <taxon>Eukaryota</taxon>
        <taxon>Sar</taxon>
        <taxon>Alveolata</taxon>
        <taxon>Ciliophora</taxon>
        <taxon>Intramacronucleata</taxon>
        <taxon>Oligohymenophorea</taxon>
        <taxon>Hymenostomatida</taxon>
        <taxon>Tetrahymenina</taxon>
        <taxon>Tetrahymenidae</taxon>
        <taxon>Tetrahymena</taxon>
    </lineage>
</organism>
<dbReference type="RefSeq" id="XP_012655910.1">
    <property type="nucleotide sequence ID" value="XM_012800456.1"/>
</dbReference>
<evidence type="ECO:0000256" key="1">
    <source>
        <dbReference type="SAM" id="Phobius"/>
    </source>
</evidence>
<keyword evidence="1 2" id="KW-0812">Transmembrane</keyword>
<dbReference type="GeneID" id="24441433"/>
<feature type="transmembrane region" description="Helical" evidence="1">
    <location>
        <begin position="34"/>
        <end position="56"/>
    </location>
</feature>
<proteinExistence type="predicted"/>
<dbReference type="InParanoid" id="W7X5A9"/>
<dbReference type="EMBL" id="GG662374">
    <property type="protein sequence ID" value="EWS71548.1"/>
    <property type="molecule type" value="Genomic_DNA"/>
</dbReference>
<sequence>MNITSTRLLPLLKKVERTDFSGALLYEILQSLSYFGSSSLSIYLPCLQILITLGIVQIKIKSYTIKIEHTIAYRQLHLIFQMIKKTITLGIIMQQIKFIERVKNKFDCLQENLIRRVIELSQQIPLEIPYIQRFIIQQ</sequence>
<evidence type="ECO:0000313" key="2">
    <source>
        <dbReference type="EMBL" id="EWS71548.1"/>
    </source>
</evidence>
<keyword evidence="1" id="KW-1133">Transmembrane helix</keyword>